<dbReference type="RefSeq" id="WP_193500361.1">
    <property type="nucleotide sequence ID" value="NZ_JADCKC010000001.1"/>
</dbReference>
<evidence type="ECO:0000313" key="6">
    <source>
        <dbReference type="EMBL" id="MBE5037108.1"/>
    </source>
</evidence>
<feature type="coiled-coil region" evidence="1">
    <location>
        <begin position="325"/>
        <end position="377"/>
    </location>
</feature>
<sequence length="1072" mass="110251">MKPLAKRIVAGALCLCLAMSLLPLPALAEDPADTAQDTAGSAARETFHISTADDLLQLADACRLDSWSQNRVVVLDADIDLTGVEFSGIPTFGGTLEGQNHTISGLSITGSGSVQGLFRYIQQGAVVRQLHVSGTVSPAGTRATVGGIAGQNAGTIENCSFDGTVTGTTQIGGIAGINTVTGVITGCSISGSVYGNHFIGGAVGQNDGVLSSCTNDAGINTTVSQNEVSLSDLTMEDLLRTERAADITDIGGLAGSSAGVIRACINRGTVGYQHIGYNVGGIAGSQTGYIEGCINYGEIHARKEGGGIVGQMEPSSILQYNQDTLQQLRGELNTLQSLMNKATSDASASSSELTSQLTDLQNRVSTARSAVDALLEQVADGIDIGTQNITLTDLTQLTGSSTTTGGVGGIVGGGDSTAEDPDPTPGPEATAAPEATPTPEATPAPEASAAPEESPTPEATPLPESPPQPETPSAEEVPGDGETEDAFLPHGRPRRNAPSPDVEIDQSADAAAGVGVGGSVSHDGTVTIDGDLTLTVPSVELNNRDAITAARNSLNGSLSSIVDGVGSLNTNTGNHTQALIQDIQAITDQINKIGNTLLGAAEDSGSEPLFEDVSDSDTDGDTEGKVFNCSNSGSVSADINAGGIAGAMARENDLDPEDDTKISGSSSLNATYKTRIVLRSCTNTGTVEVKKQCAGGIVGSMDMGSVLQCTNLADLTESDADYVGGIAGQSKSAIRQSSAKCRLEGRRYVGGIAGSGYTLTDCRSMVLADGEEWVGAVAGGLESGDSLSGLLQNSESELSGNCFVSETLGGIDGVSYAEQAEPVTFDAFAGLAVQESLPQAFSTVTLTFVADDTVVASIPVDYDCTFDLANLPELPAREGSTAAWEDFDNTEIVFDQTIHAVYTPFVSVIESADQRDGKAILLAEGAFGEGALTLTPSSDGPAALSPVESWQFTLPESSSGEIRLHYLPQASQTDLYLRGADGSWRKADVTQDGSYLVFSIRDGDDTLAAVSHRTLPLPLLIGGAVATLLLLAFVLRGHRRRRRRAAAQSQPQGEPDDAPESAATASTPSEEE</sequence>
<feature type="compositionally biased region" description="Gly residues" evidence="2">
    <location>
        <begin position="405"/>
        <end position="415"/>
    </location>
</feature>
<protein>
    <recommendedName>
        <fullName evidence="5">GLUG domain-containing protein</fullName>
    </recommendedName>
</protein>
<feature type="signal peptide" evidence="4">
    <location>
        <begin position="1"/>
        <end position="28"/>
    </location>
</feature>
<feature type="compositionally biased region" description="Acidic residues" evidence="2">
    <location>
        <begin position="609"/>
        <end position="621"/>
    </location>
</feature>
<evidence type="ECO:0000256" key="1">
    <source>
        <dbReference type="SAM" id="Coils"/>
    </source>
</evidence>
<keyword evidence="3" id="KW-0812">Transmembrane</keyword>
<dbReference type="EMBL" id="JADCKC010000001">
    <property type="protein sequence ID" value="MBE5037108.1"/>
    <property type="molecule type" value="Genomic_DNA"/>
</dbReference>
<proteinExistence type="predicted"/>
<organism evidence="6 7">
    <name type="scientific">Gemmiger gallinarum</name>
    <dbReference type="NCBI Taxonomy" id="2779354"/>
    <lineage>
        <taxon>Bacteria</taxon>
        <taxon>Bacillati</taxon>
        <taxon>Bacillota</taxon>
        <taxon>Clostridia</taxon>
        <taxon>Eubacteriales</taxon>
        <taxon>Gemmiger</taxon>
    </lineage>
</organism>
<keyword evidence="4" id="KW-0732">Signal</keyword>
<feature type="region of interest" description="Disordered" evidence="2">
    <location>
        <begin position="397"/>
        <end position="504"/>
    </location>
</feature>
<feature type="compositionally biased region" description="Low complexity" evidence="2">
    <location>
        <begin position="1060"/>
        <end position="1072"/>
    </location>
</feature>
<evidence type="ECO:0000256" key="2">
    <source>
        <dbReference type="SAM" id="MobiDB-lite"/>
    </source>
</evidence>
<feature type="compositionally biased region" description="Low complexity" evidence="2">
    <location>
        <begin position="427"/>
        <end position="457"/>
    </location>
</feature>
<feature type="domain" description="GLUG" evidence="5">
    <location>
        <begin position="144"/>
        <end position="166"/>
    </location>
</feature>
<reference evidence="6 7" key="1">
    <citation type="submission" date="2020-10" db="EMBL/GenBank/DDBJ databases">
        <title>ChiBAC.</title>
        <authorList>
            <person name="Zenner C."/>
            <person name="Hitch T.C.A."/>
            <person name="Clavel T."/>
        </authorList>
    </citation>
    <scope>NUCLEOTIDE SEQUENCE [LARGE SCALE GENOMIC DNA]</scope>
    <source>
        <strain evidence="6 7">DSM 109015</strain>
    </source>
</reference>
<accession>A0ABR9R1Y0</accession>
<gene>
    <name evidence="6" type="ORF">INF35_04840</name>
</gene>
<evidence type="ECO:0000259" key="5">
    <source>
        <dbReference type="Pfam" id="PF07581"/>
    </source>
</evidence>
<keyword evidence="7" id="KW-1185">Reference proteome</keyword>
<evidence type="ECO:0000313" key="7">
    <source>
        <dbReference type="Proteomes" id="UP000768567"/>
    </source>
</evidence>
<evidence type="ECO:0000256" key="4">
    <source>
        <dbReference type="SAM" id="SignalP"/>
    </source>
</evidence>
<feature type="region of interest" description="Disordered" evidence="2">
    <location>
        <begin position="603"/>
        <end position="622"/>
    </location>
</feature>
<feature type="chain" id="PRO_5046974487" description="GLUG domain-containing protein" evidence="4">
    <location>
        <begin position="29"/>
        <end position="1072"/>
    </location>
</feature>
<dbReference type="Proteomes" id="UP000768567">
    <property type="component" value="Unassembled WGS sequence"/>
</dbReference>
<keyword evidence="3" id="KW-0472">Membrane</keyword>
<name>A0ABR9R1Y0_9FIRM</name>
<feature type="region of interest" description="Disordered" evidence="2">
    <location>
        <begin position="1042"/>
        <end position="1072"/>
    </location>
</feature>
<feature type="compositionally biased region" description="Pro residues" evidence="2">
    <location>
        <begin position="458"/>
        <end position="470"/>
    </location>
</feature>
<comment type="caution">
    <text evidence="6">The sequence shown here is derived from an EMBL/GenBank/DDBJ whole genome shotgun (WGS) entry which is preliminary data.</text>
</comment>
<dbReference type="Pfam" id="PF07581">
    <property type="entry name" value="Glug"/>
    <property type="match status" value="1"/>
</dbReference>
<dbReference type="InterPro" id="IPR011493">
    <property type="entry name" value="GLUG"/>
</dbReference>
<evidence type="ECO:0000256" key="3">
    <source>
        <dbReference type="SAM" id="Phobius"/>
    </source>
</evidence>
<keyword evidence="1" id="KW-0175">Coiled coil</keyword>
<dbReference type="Gene3D" id="2.160.20.110">
    <property type="match status" value="3"/>
</dbReference>
<keyword evidence="3" id="KW-1133">Transmembrane helix</keyword>
<feature type="transmembrane region" description="Helical" evidence="3">
    <location>
        <begin position="1015"/>
        <end position="1035"/>
    </location>
</feature>